<dbReference type="PIRSF" id="PIRSF015268">
    <property type="entry name" value="Virulence_RhuM"/>
    <property type="match status" value="1"/>
</dbReference>
<gene>
    <name evidence="1" type="ORF">HHJ77_05395</name>
</gene>
<dbReference type="PANTHER" id="PTHR35810">
    <property type="entry name" value="CYTOPLASMIC PROTEIN-RELATED"/>
    <property type="match status" value="1"/>
</dbReference>
<dbReference type="Proteomes" id="UP000575397">
    <property type="component" value="Unassembled WGS sequence"/>
</dbReference>
<comment type="caution">
    <text evidence="1">The sequence shown here is derived from an EMBL/GenBank/DDBJ whole genome shotgun (WGS) entry which is preliminary data.</text>
</comment>
<protein>
    <submittedName>
        <fullName evidence="1">Virulence RhuM family protein</fullName>
    </submittedName>
</protein>
<accession>A0A7Y0UTX6</accession>
<evidence type="ECO:0000313" key="2">
    <source>
        <dbReference type="Proteomes" id="UP000575397"/>
    </source>
</evidence>
<dbReference type="InterPro" id="IPR011204">
    <property type="entry name" value="Virulence_RhuM-like"/>
</dbReference>
<sequence length="345" mass="39458">MVSKKLVKYSSCQFLVFTADVTNSFEVRYEDGTIWLTQALMAELFDVDVRTANEHLSNIYNSGELTEEATVRNFRIVRQEGSRQVTRSIRHYNLDAIISVGYRVNSIRATQFRQWATGILRDFTLRGYLIDRERMEAGEILGEDYFEQLLQEVREIRLSERRFYQKITDIYATAVDYDAKAPTTRAFFATVQNKLHYAVHGHTAAELIAERADAGKPHMGLTSWKNSPDGKVLAGDVTVGKNYLTKSELDDLGRLVEAYLNLAESRAKRRIPTTMEEWAQFLDQVLALDSRELLANAGEISKQTADKRALEEFSKFRVTQDLAYESDFDRFAVQAGRLSEESDQA</sequence>
<proteinExistence type="predicted"/>
<dbReference type="PANTHER" id="PTHR35810:SF1">
    <property type="entry name" value="CYTOPLASMIC PROTEIN"/>
    <property type="match status" value="1"/>
</dbReference>
<reference evidence="1 2" key="1">
    <citation type="submission" date="2020-04" db="EMBL/GenBank/DDBJ databases">
        <title>Antimicrobial susceptibility and clonality of vaginal-derived multi-drug resistant Mobiluncus isolates in China.</title>
        <authorList>
            <person name="Zhang X."/>
        </authorList>
    </citation>
    <scope>NUCLEOTIDE SEQUENCE [LARGE SCALE GENOMIC DNA]</scope>
    <source>
        <strain evidence="1 2">12</strain>
    </source>
</reference>
<name>A0A7Y0UTX6_9ACTO</name>
<dbReference type="AlphaFoldDB" id="A0A7Y0UTX6"/>
<organism evidence="1 2">
    <name type="scientific">Mobiluncus mulieris</name>
    <dbReference type="NCBI Taxonomy" id="2052"/>
    <lineage>
        <taxon>Bacteria</taxon>
        <taxon>Bacillati</taxon>
        <taxon>Actinomycetota</taxon>
        <taxon>Actinomycetes</taxon>
        <taxon>Actinomycetales</taxon>
        <taxon>Actinomycetaceae</taxon>
        <taxon>Mobiluncus</taxon>
    </lineage>
</organism>
<evidence type="ECO:0000313" key="1">
    <source>
        <dbReference type="EMBL" id="NMX03368.1"/>
    </source>
</evidence>
<dbReference type="EMBL" id="JABCUS010000010">
    <property type="protein sequence ID" value="NMX03368.1"/>
    <property type="molecule type" value="Genomic_DNA"/>
</dbReference>
<dbReference type="Pfam" id="PF13310">
    <property type="entry name" value="Virulence_RhuM"/>
    <property type="match status" value="1"/>
</dbReference>